<comment type="caution">
    <text evidence="2">The sequence shown here is derived from an EMBL/GenBank/DDBJ whole genome shotgun (WGS) entry which is preliminary data.</text>
</comment>
<keyword evidence="3" id="KW-1185">Reference proteome</keyword>
<proteinExistence type="predicted"/>
<reference evidence="2" key="1">
    <citation type="journal article" date="2021" name="Genome Biol. Evol.">
        <title>The assembled and annotated genome of the fairy-ring fungus Marasmius oreades.</title>
        <authorList>
            <person name="Hiltunen M."/>
            <person name="Ament-Velasquez S.L."/>
            <person name="Johannesson H."/>
        </authorList>
    </citation>
    <scope>NUCLEOTIDE SEQUENCE</scope>
    <source>
        <strain evidence="2">03SP1</strain>
    </source>
</reference>
<accession>A0A9P7RMA6</accession>
<feature type="region of interest" description="Disordered" evidence="1">
    <location>
        <begin position="295"/>
        <end position="321"/>
    </location>
</feature>
<evidence type="ECO:0000256" key="1">
    <source>
        <dbReference type="SAM" id="MobiDB-lite"/>
    </source>
</evidence>
<dbReference type="KEGG" id="more:E1B28_002258"/>
<dbReference type="EMBL" id="CM032190">
    <property type="protein sequence ID" value="KAG7086294.1"/>
    <property type="molecule type" value="Genomic_DNA"/>
</dbReference>
<dbReference type="RefSeq" id="XP_043002765.1">
    <property type="nucleotide sequence ID" value="XM_043159166.1"/>
</dbReference>
<evidence type="ECO:0000313" key="2">
    <source>
        <dbReference type="EMBL" id="KAG7086294.1"/>
    </source>
</evidence>
<feature type="compositionally biased region" description="Basic residues" evidence="1">
    <location>
        <begin position="299"/>
        <end position="310"/>
    </location>
</feature>
<organism evidence="2 3">
    <name type="scientific">Marasmius oreades</name>
    <name type="common">fairy-ring Marasmius</name>
    <dbReference type="NCBI Taxonomy" id="181124"/>
    <lineage>
        <taxon>Eukaryota</taxon>
        <taxon>Fungi</taxon>
        <taxon>Dikarya</taxon>
        <taxon>Basidiomycota</taxon>
        <taxon>Agaricomycotina</taxon>
        <taxon>Agaricomycetes</taxon>
        <taxon>Agaricomycetidae</taxon>
        <taxon>Agaricales</taxon>
        <taxon>Marasmiineae</taxon>
        <taxon>Marasmiaceae</taxon>
        <taxon>Marasmius</taxon>
    </lineage>
</organism>
<protein>
    <submittedName>
        <fullName evidence="2">Uncharacterized protein</fullName>
    </submittedName>
</protein>
<feature type="region of interest" description="Disordered" evidence="1">
    <location>
        <begin position="14"/>
        <end position="196"/>
    </location>
</feature>
<dbReference type="Proteomes" id="UP001049176">
    <property type="component" value="Chromosome 10"/>
</dbReference>
<feature type="compositionally biased region" description="Low complexity" evidence="1">
    <location>
        <begin position="84"/>
        <end position="110"/>
    </location>
</feature>
<dbReference type="GeneID" id="66071334"/>
<feature type="compositionally biased region" description="Acidic residues" evidence="1">
    <location>
        <begin position="157"/>
        <end position="175"/>
    </location>
</feature>
<sequence>MRPVCVEHIDMFQRPGLLGHPSPSRPPRHHASPARPLSAFRHNSPDRISGPARSSTATTSRRSSPYPTTSPRRDKAPHLRVRFASASPRSASTRPPTLPASSNRLNSDLSSSEEDDNDDEEDQEEVRMETDTETIESDADSDKPINVHVRQNNNFEVESDADVDGFMDDSDDEDTKPDGTSKIRKPPGEVGRPNSGGYSLEKFLNWPASKYHSVMAFVKKQVHAEFNCALSLTEQLPENRERVWRNCLKKFPWLDDYHRLWPVDDFAVSRLKYAKSVIKKKEREALLEKCCDKSEAKGPRKTKNQRRKTSVRASARLGRRE</sequence>
<evidence type="ECO:0000313" key="3">
    <source>
        <dbReference type="Proteomes" id="UP001049176"/>
    </source>
</evidence>
<dbReference type="OrthoDB" id="2686745at2759"/>
<feature type="compositionally biased region" description="Low complexity" evidence="1">
    <location>
        <begin position="51"/>
        <end position="70"/>
    </location>
</feature>
<dbReference type="AlphaFoldDB" id="A0A9P7RMA6"/>
<gene>
    <name evidence="2" type="ORF">E1B28_002258</name>
</gene>
<feature type="compositionally biased region" description="Acidic residues" evidence="1">
    <location>
        <begin position="111"/>
        <end position="124"/>
    </location>
</feature>
<name>A0A9P7RMA6_9AGAR</name>